<keyword evidence="12 15" id="KW-0238">DNA-binding</keyword>
<comment type="similarity">
    <text evidence="2 15">Belongs to the DNA polymerase type-Y family.</text>
</comment>
<dbReference type="Pfam" id="PF00817">
    <property type="entry name" value="IMS"/>
    <property type="match status" value="1"/>
</dbReference>
<keyword evidence="11 15" id="KW-0239">DNA-directed DNA polymerase</keyword>
<dbReference type="InterPro" id="IPR050116">
    <property type="entry name" value="DNA_polymerase-Y"/>
</dbReference>
<evidence type="ECO:0000259" key="16">
    <source>
        <dbReference type="PROSITE" id="PS50173"/>
    </source>
</evidence>
<comment type="subunit">
    <text evidence="15">Monomer.</text>
</comment>
<feature type="domain" description="UmuC" evidence="16">
    <location>
        <begin position="9"/>
        <end position="189"/>
    </location>
</feature>
<keyword evidence="8 15" id="KW-0479">Metal-binding</keyword>
<dbReference type="InterPro" id="IPR036775">
    <property type="entry name" value="DNA_pol_Y-fam_lit_finger_sf"/>
</dbReference>
<evidence type="ECO:0000313" key="18">
    <source>
        <dbReference type="Proteomes" id="UP000198644"/>
    </source>
</evidence>
<keyword evidence="9 15" id="KW-0227">DNA damage</keyword>
<dbReference type="PROSITE" id="PS50173">
    <property type="entry name" value="UMUC"/>
    <property type="match status" value="1"/>
</dbReference>
<feature type="binding site" evidence="15">
    <location>
        <position position="107"/>
    </location>
    <ligand>
        <name>Mg(2+)</name>
        <dbReference type="ChEBI" id="CHEBI:18420"/>
    </ligand>
</feature>
<dbReference type="Proteomes" id="UP000198644">
    <property type="component" value="Unassembled WGS sequence"/>
</dbReference>
<keyword evidence="4 15" id="KW-0963">Cytoplasm</keyword>
<protein>
    <recommendedName>
        <fullName evidence="15">DNA polymerase IV</fullName>
        <shortName evidence="15">Pol IV</shortName>
        <ecNumber evidence="15">2.7.7.7</ecNumber>
    </recommendedName>
</protein>
<evidence type="ECO:0000256" key="1">
    <source>
        <dbReference type="ARBA" id="ARBA00004496"/>
    </source>
</evidence>
<dbReference type="SUPFAM" id="SSF56672">
    <property type="entry name" value="DNA/RNA polymerases"/>
    <property type="match status" value="1"/>
</dbReference>
<evidence type="ECO:0000256" key="10">
    <source>
        <dbReference type="ARBA" id="ARBA00022842"/>
    </source>
</evidence>
<dbReference type="GO" id="GO:0042276">
    <property type="term" value="P:error-prone translesion synthesis"/>
    <property type="evidence" value="ECO:0007669"/>
    <property type="project" value="TreeGrafter"/>
</dbReference>
<dbReference type="AlphaFoldDB" id="A0A1I6J6T1"/>
<dbReference type="Gene3D" id="3.30.70.270">
    <property type="match status" value="1"/>
</dbReference>
<evidence type="ECO:0000256" key="4">
    <source>
        <dbReference type="ARBA" id="ARBA00022490"/>
    </source>
</evidence>
<keyword evidence="3 15" id="KW-0515">Mutator protein</keyword>
<comment type="function">
    <text evidence="15">Poorly processive, error-prone DNA polymerase involved in untargeted mutagenesis. Copies undamaged DNA at stalled replication forks, which arise in vivo from mismatched or misaligned primer ends. These misaligned primers can be extended by PolIV. Exhibits no 3'-5' exonuclease (proofreading) activity. May be involved in translesional synthesis, in conjunction with the beta clamp from PolIII.</text>
</comment>
<dbReference type="EMBL" id="FOYW01000002">
    <property type="protein sequence ID" value="SFR74672.1"/>
    <property type="molecule type" value="Genomic_DNA"/>
</dbReference>
<dbReference type="Gene3D" id="3.30.1490.100">
    <property type="entry name" value="DNA polymerase, Y-family, little finger domain"/>
    <property type="match status" value="1"/>
</dbReference>
<evidence type="ECO:0000256" key="8">
    <source>
        <dbReference type="ARBA" id="ARBA00022723"/>
    </source>
</evidence>
<keyword evidence="7 15" id="KW-0235">DNA replication</keyword>
<evidence type="ECO:0000256" key="15">
    <source>
        <dbReference type="HAMAP-Rule" id="MF_01113"/>
    </source>
</evidence>
<name>A0A1I6J6T1_9GAMM</name>
<feature type="site" description="Substrate discrimination" evidence="15">
    <location>
        <position position="18"/>
    </location>
</feature>
<accession>A0A1I6J6T1</accession>
<dbReference type="GO" id="GO:0005829">
    <property type="term" value="C:cytosol"/>
    <property type="evidence" value="ECO:0007669"/>
    <property type="project" value="TreeGrafter"/>
</dbReference>
<dbReference type="SUPFAM" id="SSF100879">
    <property type="entry name" value="Lesion bypass DNA polymerase (Y-family), little finger domain"/>
    <property type="match status" value="1"/>
</dbReference>
<dbReference type="NCBIfam" id="NF002677">
    <property type="entry name" value="PRK02406.1"/>
    <property type="match status" value="1"/>
</dbReference>
<organism evidence="17 18">
    <name type="scientific">Marinobacter daqiaonensis</name>
    <dbReference type="NCBI Taxonomy" id="650891"/>
    <lineage>
        <taxon>Bacteria</taxon>
        <taxon>Pseudomonadati</taxon>
        <taxon>Pseudomonadota</taxon>
        <taxon>Gammaproteobacteria</taxon>
        <taxon>Pseudomonadales</taxon>
        <taxon>Marinobacteraceae</taxon>
        <taxon>Marinobacter</taxon>
    </lineage>
</organism>
<dbReference type="GO" id="GO:0009432">
    <property type="term" value="P:SOS response"/>
    <property type="evidence" value="ECO:0007669"/>
    <property type="project" value="TreeGrafter"/>
</dbReference>
<keyword evidence="6 15" id="KW-0548">Nucleotidyltransferase</keyword>
<dbReference type="InterPro" id="IPR001126">
    <property type="entry name" value="UmuC"/>
</dbReference>
<dbReference type="InterPro" id="IPR017961">
    <property type="entry name" value="DNA_pol_Y-fam_little_finger"/>
</dbReference>
<dbReference type="EC" id="2.7.7.7" evidence="15"/>
<dbReference type="GO" id="GO:0000287">
    <property type="term" value="F:magnesium ion binding"/>
    <property type="evidence" value="ECO:0007669"/>
    <property type="project" value="UniProtKB-UniRule"/>
</dbReference>
<dbReference type="Pfam" id="PF11799">
    <property type="entry name" value="IMS_C"/>
    <property type="match status" value="1"/>
</dbReference>
<dbReference type="InterPro" id="IPR043128">
    <property type="entry name" value="Rev_trsase/Diguanyl_cyclase"/>
</dbReference>
<sequence length="359" mass="39990">MQDMTQRKIIHIDCDCFYAAVEMRDDPSLREVPIAVGGQGGRGVVTTCNYRARAFGVRSAMPGGEARRLCPDLVMVPLDMAKYRDVSRQVMAIFREITELVEPLSLDEAFLDVSEVEAFQGSATLIARHIREQVHERIGITVSAGVAPNKFLAKIASDWNKPDGLFVITPEQIAGFVAALPVEKLFGVGRVTAGKLHDMGIRTCQDLQGVGQPELARVFGKQGLRLWEMAHGHDEREVVVTRIAKSVSVERTFARDLPGKDACLQVMQGLVDDLHRRLERKSGSKPLHKLVIKIRYSDFSTHTLERVREPGSGALPVMDEFLPLLDELVTDEERPVRLLGVGVRFRDDTAPVTQLRLFE</sequence>
<keyword evidence="10 15" id="KW-0460">Magnesium</keyword>
<dbReference type="InterPro" id="IPR022880">
    <property type="entry name" value="DNApol_IV"/>
</dbReference>
<keyword evidence="5 15" id="KW-0808">Transferase</keyword>
<keyword evidence="13 15" id="KW-0234">DNA repair</keyword>
<dbReference type="STRING" id="650891.SAMN05216203_2718"/>
<evidence type="ECO:0000256" key="11">
    <source>
        <dbReference type="ARBA" id="ARBA00022932"/>
    </source>
</evidence>
<dbReference type="PANTHER" id="PTHR11076">
    <property type="entry name" value="DNA REPAIR POLYMERASE UMUC / TRANSFERASE FAMILY MEMBER"/>
    <property type="match status" value="1"/>
</dbReference>
<comment type="subcellular location">
    <subcellularLocation>
        <location evidence="1 15">Cytoplasm</location>
    </subcellularLocation>
</comment>
<keyword evidence="18" id="KW-1185">Reference proteome</keyword>
<evidence type="ECO:0000256" key="13">
    <source>
        <dbReference type="ARBA" id="ARBA00023204"/>
    </source>
</evidence>
<comment type="catalytic activity">
    <reaction evidence="14 15">
        <text>DNA(n) + a 2'-deoxyribonucleoside 5'-triphosphate = DNA(n+1) + diphosphate</text>
        <dbReference type="Rhea" id="RHEA:22508"/>
        <dbReference type="Rhea" id="RHEA-COMP:17339"/>
        <dbReference type="Rhea" id="RHEA-COMP:17340"/>
        <dbReference type="ChEBI" id="CHEBI:33019"/>
        <dbReference type="ChEBI" id="CHEBI:61560"/>
        <dbReference type="ChEBI" id="CHEBI:173112"/>
        <dbReference type="EC" id="2.7.7.7"/>
    </reaction>
</comment>
<dbReference type="GO" id="GO:0006281">
    <property type="term" value="P:DNA repair"/>
    <property type="evidence" value="ECO:0007669"/>
    <property type="project" value="UniProtKB-UniRule"/>
</dbReference>
<dbReference type="Gene3D" id="1.10.150.20">
    <property type="entry name" value="5' to 3' exonuclease, C-terminal subdomain"/>
    <property type="match status" value="1"/>
</dbReference>
<evidence type="ECO:0000256" key="3">
    <source>
        <dbReference type="ARBA" id="ARBA00022457"/>
    </source>
</evidence>
<dbReference type="GO" id="GO:0003887">
    <property type="term" value="F:DNA-directed DNA polymerase activity"/>
    <property type="evidence" value="ECO:0007669"/>
    <property type="project" value="UniProtKB-UniRule"/>
</dbReference>
<gene>
    <name evidence="15" type="primary">dinB</name>
    <name evidence="17" type="ORF">SAMN05216203_2718</name>
</gene>
<feature type="binding site" evidence="15">
    <location>
        <position position="13"/>
    </location>
    <ligand>
        <name>Mg(2+)</name>
        <dbReference type="ChEBI" id="CHEBI:18420"/>
    </ligand>
</feature>
<dbReference type="GO" id="GO:0006261">
    <property type="term" value="P:DNA-templated DNA replication"/>
    <property type="evidence" value="ECO:0007669"/>
    <property type="project" value="UniProtKB-UniRule"/>
</dbReference>
<dbReference type="Pfam" id="PF21999">
    <property type="entry name" value="IMS_HHH_1"/>
    <property type="match status" value="1"/>
</dbReference>
<dbReference type="FunFam" id="1.10.150.20:FF:000019">
    <property type="entry name" value="DNA polymerase IV"/>
    <property type="match status" value="1"/>
</dbReference>
<dbReference type="GO" id="GO:0003684">
    <property type="term" value="F:damaged DNA binding"/>
    <property type="evidence" value="ECO:0007669"/>
    <property type="project" value="InterPro"/>
</dbReference>
<dbReference type="InterPro" id="IPR053848">
    <property type="entry name" value="IMS_HHH_1"/>
</dbReference>
<evidence type="ECO:0000256" key="12">
    <source>
        <dbReference type="ARBA" id="ARBA00023125"/>
    </source>
</evidence>
<evidence type="ECO:0000256" key="6">
    <source>
        <dbReference type="ARBA" id="ARBA00022695"/>
    </source>
</evidence>
<evidence type="ECO:0000256" key="14">
    <source>
        <dbReference type="ARBA" id="ARBA00049244"/>
    </source>
</evidence>
<dbReference type="HAMAP" id="MF_01113">
    <property type="entry name" value="DNApol_IV"/>
    <property type="match status" value="1"/>
</dbReference>
<dbReference type="CDD" id="cd03586">
    <property type="entry name" value="PolY_Pol_IV_kappa"/>
    <property type="match status" value="1"/>
</dbReference>
<dbReference type="FunFam" id="3.40.1170.60:FF:000001">
    <property type="entry name" value="DNA polymerase IV"/>
    <property type="match status" value="1"/>
</dbReference>
<feature type="active site" evidence="15">
    <location>
        <position position="108"/>
    </location>
</feature>
<proteinExistence type="inferred from homology"/>
<comment type="cofactor">
    <cofactor evidence="15">
        <name>Mg(2+)</name>
        <dbReference type="ChEBI" id="CHEBI:18420"/>
    </cofactor>
    <text evidence="15">Binds 2 magnesium ions per subunit.</text>
</comment>
<evidence type="ECO:0000313" key="17">
    <source>
        <dbReference type="EMBL" id="SFR74672.1"/>
    </source>
</evidence>
<evidence type="ECO:0000256" key="9">
    <source>
        <dbReference type="ARBA" id="ARBA00022763"/>
    </source>
</evidence>
<evidence type="ECO:0000256" key="5">
    <source>
        <dbReference type="ARBA" id="ARBA00022679"/>
    </source>
</evidence>
<dbReference type="Gene3D" id="3.40.1170.60">
    <property type="match status" value="1"/>
</dbReference>
<dbReference type="InterPro" id="IPR043502">
    <property type="entry name" value="DNA/RNA_pol_sf"/>
</dbReference>
<evidence type="ECO:0000256" key="7">
    <source>
        <dbReference type="ARBA" id="ARBA00022705"/>
    </source>
</evidence>
<evidence type="ECO:0000256" key="2">
    <source>
        <dbReference type="ARBA" id="ARBA00010945"/>
    </source>
</evidence>
<dbReference type="PANTHER" id="PTHR11076:SF33">
    <property type="entry name" value="DNA POLYMERASE KAPPA"/>
    <property type="match status" value="1"/>
</dbReference>
<reference evidence="17 18" key="1">
    <citation type="submission" date="2016-10" db="EMBL/GenBank/DDBJ databases">
        <authorList>
            <person name="de Groot N.N."/>
        </authorList>
    </citation>
    <scope>NUCLEOTIDE SEQUENCE [LARGE SCALE GENOMIC DNA]</scope>
    <source>
        <strain evidence="17 18">CGMCC 1.9167</strain>
    </source>
</reference>